<evidence type="ECO:0000313" key="4">
    <source>
        <dbReference type="Proteomes" id="UP000294844"/>
    </source>
</evidence>
<dbReference type="EMBL" id="PECK01000008">
    <property type="protein sequence ID" value="TDZ92184.1"/>
    <property type="molecule type" value="Genomic_DNA"/>
</dbReference>
<dbReference type="AlphaFoldDB" id="A0A4R8SCA0"/>
<accession>A0A4R8SCA0</accession>
<keyword evidence="4" id="KW-1185">Reference proteome</keyword>
<evidence type="ECO:0000313" key="5">
    <source>
        <dbReference type="Proteomes" id="UP000295685"/>
    </source>
</evidence>
<comment type="caution">
    <text evidence="2">The sequence shown here is derived from an EMBL/GenBank/DDBJ whole genome shotgun (WGS) entry which is preliminary data.</text>
</comment>
<evidence type="ECO:0000313" key="2">
    <source>
        <dbReference type="EMBL" id="TDZ92184.1"/>
    </source>
</evidence>
<name>A0A4R8SCA0_9MYCO</name>
<dbReference type="Proteomes" id="UP000295685">
    <property type="component" value="Unassembled WGS sequence"/>
</dbReference>
<organism evidence="2 5">
    <name type="scientific">Mycobacteroides salmoniphilum</name>
    <dbReference type="NCBI Taxonomy" id="404941"/>
    <lineage>
        <taxon>Bacteria</taxon>
        <taxon>Bacillati</taxon>
        <taxon>Actinomycetota</taxon>
        <taxon>Actinomycetes</taxon>
        <taxon>Mycobacteriales</taxon>
        <taxon>Mycobacteriaceae</taxon>
        <taxon>Mycobacteroides</taxon>
    </lineage>
</organism>
<dbReference type="RefSeq" id="WP_134148880.1">
    <property type="nucleotide sequence ID" value="NZ_PECK01000008.1"/>
</dbReference>
<reference evidence="4 5" key="1">
    <citation type="journal article" date="2019" name="Sci. Rep.">
        <title>Extended insight into the Mycobacterium chelonae-abscessus complex through whole genome sequencing of Mycobacterium salmoniphilum outbreak and Mycobacterium salmoniphilum-like strains.</title>
        <authorList>
            <person name="Behra P.R.K."/>
            <person name="Das S."/>
            <person name="Pettersson B.M.F."/>
            <person name="Shirreff L."/>
            <person name="DuCote T."/>
            <person name="Jacobsson K.G."/>
            <person name="Ennis D.G."/>
            <person name="Kirsebom L.A."/>
        </authorList>
    </citation>
    <scope>NUCLEOTIDE SEQUENCE [LARGE SCALE GENOMIC DNA]</scope>
    <source>
        <strain evidence="3 4">CCUG 60883</strain>
        <strain evidence="2 5">CCUG 60885</strain>
    </source>
</reference>
<dbReference type="EMBL" id="PECM01000005">
    <property type="protein sequence ID" value="TEA07413.1"/>
    <property type="molecule type" value="Genomic_DNA"/>
</dbReference>
<evidence type="ECO:0000313" key="3">
    <source>
        <dbReference type="EMBL" id="TEA07413.1"/>
    </source>
</evidence>
<sequence>MQTVQAAQGWWQTFPWGIVSAIVAPLALVVTVVIFFKNRARKTLDYALINDVRIVPDGLGDIREDITIRVGTATLRDPRILTVRYINTGNKGIARADFLNGSITTAPDSGVCNSQIVDKSDRDMAITESGVVPHKSYTVDCLNPGDYLDIQYILDMNDVSGDVLFKPVCRIQDATRSSRLVRPTAGRDAALDVLQEYLNLLLPLPIDLRPFRRAIGKIR</sequence>
<dbReference type="OrthoDB" id="4762681at2"/>
<gene>
    <name evidence="3" type="ORF">CCUG60883_01447</name>
    <name evidence="2" type="ORF">CCUG60885_04299</name>
</gene>
<proteinExistence type="predicted"/>
<keyword evidence="1" id="KW-0472">Membrane</keyword>
<feature type="transmembrane region" description="Helical" evidence="1">
    <location>
        <begin position="14"/>
        <end position="36"/>
    </location>
</feature>
<evidence type="ECO:0000256" key="1">
    <source>
        <dbReference type="SAM" id="Phobius"/>
    </source>
</evidence>
<keyword evidence="1" id="KW-0812">Transmembrane</keyword>
<dbReference type="Proteomes" id="UP000294844">
    <property type="component" value="Unassembled WGS sequence"/>
</dbReference>
<keyword evidence="1" id="KW-1133">Transmembrane helix</keyword>
<protein>
    <submittedName>
        <fullName evidence="2">Uncharacterized protein</fullName>
    </submittedName>
</protein>